<dbReference type="Proteomes" id="UP000321425">
    <property type="component" value="Unassembled WGS sequence"/>
</dbReference>
<dbReference type="EMBL" id="BJUX01000030">
    <property type="protein sequence ID" value="GEK90019.1"/>
    <property type="molecule type" value="Genomic_DNA"/>
</dbReference>
<dbReference type="InterPro" id="IPR003339">
    <property type="entry name" value="ABC/ECF_trnsptr_transmembrane"/>
</dbReference>
<evidence type="ECO:0000256" key="3">
    <source>
        <dbReference type="ARBA" id="ARBA00022989"/>
    </source>
</evidence>
<dbReference type="RefSeq" id="WP_091489429.1">
    <property type="nucleotide sequence ID" value="NZ_BJUX01000030.1"/>
</dbReference>
<protein>
    <submittedName>
        <fullName evidence="7">Energy-coupling factor transporter transmembrane protein EcfT</fullName>
    </submittedName>
    <submittedName>
        <fullName evidence="6">HMP/thiamine permease protein YkoC</fullName>
    </submittedName>
</protein>
<feature type="transmembrane region" description="Helical" evidence="5">
    <location>
        <begin position="55"/>
        <end position="73"/>
    </location>
</feature>
<keyword evidence="4 5" id="KW-0472">Membrane</keyword>
<evidence type="ECO:0000313" key="7">
    <source>
        <dbReference type="EMBL" id="SEM20875.1"/>
    </source>
</evidence>
<feature type="transmembrane region" description="Helical" evidence="5">
    <location>
        <begin position="12"/>
        <end position="43"/>
    </location>
</feature>
<evidence type="ECO:0000256" key="4">
    <source>
        <dbReference type="ARBA" id="ARBA00023136"/>
    </source>
</evidence>
<feature type="transmembrane region" description="Helical" evidence="5">
    <location>
        <begin position="218"/>
        <end position="235"/>
    </location>
</feature>
<keyword evidence="9" id="KW-1185">Reference proteome</keyword>
<evidence type="ECO:0000313" key="9">
    <source>
        <dbReference type="Proteomes" id="UP000321425"/>
    </source>
</evidence>
<evidence type="ECO:0000313" key="6">
    <source>
        <dbReference type="EMBL" id="GEK90019.1"/>
    </source>
</evidence>
<accession>A0A1H7WID6</accession>
<keyword evidence="2 5" id="KW-0812">Transmembrane</keyword>
<dbReference type="GO" id="GO:0005886">
    <property type="term" value="C:plasma membrane"/>
    <property type="evidence" value="ECO:0007669"/>
    <property type="project" value="UniProtKB-ARBA"/>
</dbReference>
<dbReference type="EMBL" id="FOBL01000034">
    <property type="protein sequence ID" value="SEM20875.1"/>
    <property type="molecule type" value="Genomic_DNA"/>
</dbReference>
<dbReference type="OrthoDB" id="92887at2"/>
<evidence type="ECO:0000256" key="2">
    <source>
        <dbReference type="ARBA" id="ARBA00022692"/>
    </source>
</evidence>
<evidence type="ECO:0000256" key="1">
    <source>
        <dbReference type="ARBA" id="ARBA00004141"/>
    </source>
</evidence>
<name>A0A1H7WID6_9LACT</name>
<comment type="subcellular location">
    <subcellularLocation>
        <location evidence="1">Membrane</location>
        <topology evidence="1">Multi-pass membrane protein</topology>
    </subcellularLocation>
</comment>
<dbReference type="AlphaFoldDB" id="A0A1H7WID6"/>
<evidence type="ECO:0000313" key="8">
    <source>
        <dbReference type="Proteomes" id="UP000198548"/>
    </source>
</evidence>
<sequence>MIDGINPTVKTIGILAASILLGLTFRWEINLIVALLCVFFLLTSSRTDPATLLKAMLPIALISLSYFFTGWLFSSEQAQFAASNSAAVSAGGIDVINGLTLGTRILSFAMLGISYSLTTDAKELVASFIQQAKMPMKMGYAVLTAINLTSLIQREHENSKLALQVRNIPVKPFDTKPLFTMLVRMIRWSERLSLSMESKGFSEDRAMQLQITVKAKDILFAVGLPAMIVALGFIFV</sequence>
<dbReference type="STRING" id="426703.SAMN04488100_13426"/>
<reference evidence="6 9" key="2">
    <citation type="submission" date="2019-07" db="EMBL/GenBank/DDBJ databases">
        <title>Whole genome shotgun sequence of Alkalibacterium putridalgicola NBRC 103243.</title>
        <authorList>
            <person name="Hosoyama A."/>
            <person name="Uohara A."/>
            <person name="Ohji S."/>
            <person name="Ichikawa N."/>
        </authorList>
    </citation>
    <scope>NUCLEOTIDE SEQUENCE [LARGE SCALE GENOMIC DNA]</scope>
    <source>
        <strain evidence="6 9">NBRC 103243</strain>
    </source>
</reference>
<dbReference type="Pfam" id="PF02361">
    <property type="entry name" value="CbiQ"/>
    <property type="match status" value="1"/>
</dbReference>
<reference evidence="7 8" key="1">
    <citation type="submission" date="2016-10" db="EMBL/GenBank/DDBJ databases">
        <authorList>
            <person name="de Groot N.N."/>
        </authorList>
    </citation>
    <scope>NUCLEOTIDE SEQUENCE [LARGE SCALE GENOMIC DNA]</scope>
    <source>
        <strain evidence="7 8">DSM 19182</strain>
    </source>
</reference>
<keyword evidence="3 5" id="KW-1133">Transmembrane helix</keyword>
<organism evidence="7 8">
    <name type="scientific">Alkalibacterium putridalgicola</name>
    <dbReference type="NCBI Taxonomy" id="426703"/>
    <lineage>
        <taxon>Bacteria</taxon>
        <taxon>Bacillati</taxon>
        <taxon>Bacillota</taxon>
        <taxon>Bacilli</taxon>
        <taxon>Lactobacillales</taxon>
        <taxon>Carnobacteriaceae</taxon>
        <taxon>Alkalibacterium</taxon>
    </lineage>
</organism>
<evidence type="ECO:0000256" key="5">
    <source>
        <dbReference type="SAM" id="Phobius"/>
    </source>
</evidence>
<dbReference type="CDD" id="cd16914">
    <property type="entry name" value="EcfT"/>
    <property type="match status" value="1"/>
</dbReference>
<proteinExistence type="predicted"/>
<gene>
    <name evidence="6" type="primary">ykoC</name>
    <name evidence="6" type="ORF">APU01nite_20580</name>
    <name evidence="7" type="ORF">SAMN04488100_13426</name>
</gene>
<dbReference type="Proteomes" id="UP000198548">
    <property type="component" value="Unassembled WGS sequence"/>
</dbReference>